<evidence type="ECO:0008006" key="3">
    <source>
        <dbReference type="Google" id="ProtNLM"/>
    </source>
</evidence>
<proteinExistence type="predicted"/>
<dbReference type="EMBL" id="BAABAZ010000012">
    <property type="protein sequence ID" value="GAA4285389.1"/>
    <property type="molecule type" value="Genomic_DNA"/>
</dbReference>
<evidence type="ECO:0000313" key="1">
    <source>
        <dbReference type="EMBL" id="GAA4285389.1"/>
    </source>
</evidence>
<organism evidence="1 2">
    <name type="scientific">Brevibacterium daeguense</name>
    <dbReference type="NCBI Taxonomy" id="909936"/>
    <lineage>
        <taxon>Bacteria</taxon>
        <taxon>Bacillati</taxon>
        <taxon>Actinomycetota</taxon>
        <taxon>Actinomycetes</taxon>
        <taxon>Micrococcales</taxon>
        <taxon>Brevibacteriaceae</taxon>
        <taxon>Brevibacterium</taxon>
    </lineage>
</organism>
<name>A0ABP8EN92_9MICO</name>
<gene>
    <name evidence="1" type="ORF">GCM10022261_29200</name>
</gene>
<keyword evidence="2" id="KW-1185">Reference proteome</keyword>
<dbReference type="Proteomes" id="UP001501586">
    <property type="component" value="Unassembled WGS sequence"/>
</dbReference>
<accession>A0ABP8EN92</accession>
<comment type="caution">
    <text evidence="1">The sequence shown here is derived from an EMBL/GenBank/DDBJ whole genome shotgun (WGS) entry which is preliminary data.</text>
</comment>
<evidence type="ECO:0000313" key="2">
    <source>
        <dbReference type="Proteomes" id="UP001501586"/>
    </source>
</evidence>
<sequence>MVLSTGRGQTLSASHPPGEHGIMDDLLRVGEPLSYAELMDLTLDGLVFRLSHSCWVPVGTRVDAELRARALGAPRQTGLVASHHSAHWIWWGVGTGPTTPEYTTRRRRRLRSAAQPWITYERWVEGPDLACVAGLAVTAPNRTLYDLTLLIHETFGDQSVAVKQLHRILAQVSDREKENFCSYLEAQYRRPHLRCLRSLAAAAIAPQRQPPTIG</sequence>
<reference evidence="2" key="1">
    <citation type="journal article" date="2019" name="Int. J. Syst. Evol. Microbiol.">
        <title>The Global Catalogue of Microorganisms (GCM) 10K type strain sequencing project: providing services to taxonomists for standard genome sequencing and annotation.</title>
        <authorList>
            <consortium name="The Broad Institute Genomics Platform"/>
            <consortium name="The Broad Institute Genome Sequencing Center for Infectious Disease"/>
            <person name="Wu L."/>
            <person name="Ma J."/>
        </authorList>
    </citation>
    <scope>NUCLEOTIDE SEQUENCE [LARGE SCALE GENOMIC DNA]</scope>
    <source>
        <strain evidence="2">JCM 17458</strain>
    </source>
</reference>
<protein>
    <recommendedName>
        <fullName evidence="3">Transcriptional regulator</fullName>
    </recommendedName>
</protein>